<feature type="compositionally biased region" description="Basic and acidic residues" evidence="1">
    <location>
        <begin position="265"/>
        <end position="279"/>
    </location>
</feature>
<dbReference type="SMR" id="A0A482WNS8"/>
<feature type="region of interest" description="Disordered" evidence="1">
    <location>
        <begin position="1"/>
        <end position="73"/>
    </location>
</feature>
<comment type="caution">
    <text evidence="2">The sequence shown here is derived from an EMBL/GenBank/DDBJ whole genome shotgun (WGS) entry which is preliminary data.</text>
</comment>
<evidence type="ECO:0000256" key="1">
    <source>
        <dbReference type="SAM" id="MobiDB-lite"/>
    </source>
</evidence>
<feature type="compositionally biased region" description="Polar residues" evidence="1">
    <location>
        <begin position="30"/>
        <end position="53"/>
    </location>
</feature>
<reference evidence="2 3" key="1">
    <citation type="journal article" date="2017" name="Gigascience">
        <title>Genome sequence of the small brown planthopper, Laodelphax striatellus.</title>
        <authorList>
            <person name="Zhu J."/>
            <person name="Jiang F."/>
            <person name="Wang X."/>
            <person name="Yang P."/>
            <person name="Bao Y."/>
            <person name="Zhao W."/>
            <person name="Wang W."/>
            <person name="Lu H."/>
            <person name="Wang Q."/>
            <person name="Cui N."/>
            <person name="Li J."/>
            <person name="Chen X."/>
            <person name="Luo L."/>
            <person name="Yu J."/>
            <person name="Kang L."/>
            <person name="Cui F."/>
        </authorList>
    </citation>
    <scope>NUCLEOTIDE SEQUENCE [LARGE SCALE GENOMIC DNA]</scope>
    <source>
        <strain evidence="2">Lst14</strain>
    </source>
</reference>
<feature type="compositionally biased region" description="Basic and acidic residues" evidence="1">
    <location>
        <begin position="54"/>
        <end position="73"/>
    </location>
</feature>
<dbReference type="InParanoid" id="A0A482WNS8"/>
<accession>A0A482WNS8</accession>
<keyword evidence="3" id="KW-1185">Reference proteome</keyword>
<dbReference type="EMBL" id="QKKF02029064">
    <property type="protein sequence ID" value="RZF35239.1"/>
    <property type="molecule type" value="Genomic_DNA"/>
</dbReference>
<evidence type="ECO:0000313" key="3">
    <source>
        <dbReference type="Proteomes" id="UP000291343"/>
    </source>
</evidence>
<dbReference type="AlphaFoldDB" id="A0A482WNS8"/>
<feature type="compositionally biased region" description="Acidic residues" evidence="1">
    <location>
        <begin position="280"/>
        <end position="290"/>
    </location>
</feature>
<feature type="region of interest" description="Disordered" evidence="1">
    <location>
        <begin position="264"/>
        <end position="310"/>
    </location>
</feature>
<name>A0A482WNS8_LAOST</name>
<dbReference type="Proteomes" id="UP000291343">
    <property type="component" value="Unassembled WGS sequence"/>
</dbReference>
<evidence type="ECO:0000313" key="2">
    <source>
        <dbReference type="EMBL" id="RZF35239.1"/>
    </source>
</evidence>
<proteinExistence type="predicted"/>
<organism evidence="2 3">
    <name type="scientific">Laodelphax striatellus</name>
    <name type="common">Small brown planthopper</name>
    <name type="synonym">Delphax striatella</name>
    <dbReference type="NCBI Taxonomy" id="195883"/>
    <lineage>
        <taxon>Eukaryota</taxon>
        <taxon>Metazoa</taxon>
        <taxon>Ecdysozoa</taxon>
        <taxon>Arthropoda</taxon>
        <taxon>Hexapoda</taxon>
        <taxon>Insecta</taxon>
        <taxon>Pterygota</taxon>
        <taxon>Neoptera</taxon>
        <taxon>Paraneoptera</taxon>
        <taxon>Hemiptera</taxon>
        <taxon>Auchenorrhyncha</taxon>
        <taxon>Fulgoroidea</taxon>
        <taxon>Delphacidae</taxon>
        <taxon>Criomorphinae</taxon>
        <taxon>Laodelphax</taxon>
    </lineage>
</organism>
<sequence length="660" mass="74982">MSSRDSQGNTKEDKHLKYDIVDGQRKTVEKNFTVQKPGTTGNSQKQRTSNDGSVKQKSDNEKTKTKAVENKETKPMIIKKHVKNLKQSKRNFTNIFRPVTMRDAETMTDLLKIFETPSNSVVSVFKSSPASLQEIEVMTDLTGDEVAGEVGLKDVETTTDDLALTVLEMTNDLDYMNLKLLEDERERKMEYSDGVGGVLERDNNMLPEESSDGVYGDLLERMYICLGIAPVEIRKLGEAENETPADNKKVVKDVTEVEKEEEVMVESKSELLESLKSEEFETPSADDAESTDNLSQIRSSSMRSTLRESMDNSEIVEGVMEVNYEEDVKEEESVEVVVEEPEEHPSFEEGVPEDEDIVQEDNVEEPIIDVDEINEGPVYIELNETYHFRELFDVDESEVYVEENINFESEDDVYREQEAKGSYEQRYTFNIKGGEEIEKEESPNDILVRRATLSEDAITVIDRESDTDLYRSSLLAAVVVDEKYQSIIEKQFSDEEVQQFHEDDQELADTVEIDKLAGEVSDDYLDTFTELDLNYPRYDDEWEIPRVIEALCEDQSVGKILRDFGLLEELEDNEKSSHPTIATSETDSIIIGGHDSSMISFLDKATKYADQITDLSGLEAATWKASNQFRVSMIYNEEPGSHINENDIHALLKKEESASA</sequence>
<protein>
    <submittedName>
        <fullName evidence="2">Uncharacterized protein</fullName>
    </submittedName>
</protein>
<feature type="compositionally biased region" description="Polar residues" evidence="1">
    <location>
        <begin position="291"/>
        <end position="304"/>
    </location>
</feature>
<gene>
    <name evidence="2" type="ORF">LSTR_LSTR009363</name>
</gene>
<feature type="compositionally biased region" description="Basic and acidic residues" evidence="1">
    <location>
        <begin position="10"/>
        <end position="29"/>
    </location>
</feature>